<comment type="caution">
    <text evidence="2">The sequence shown here is derived from an EMBL/GenBank/DDBJ whole genome shotgun (WGS) entry which is preliminary data.</text>
</comment>
<dbReference type="EMBL" id="JARBDR010000018">
    <property type="protein sequence ID" value="KAJ8322035.1"/>
    <property type="molecule type" value="Genomic_DNA"/>
</dbReference>
<organism evidence="2 3">
    <name type="scientific">Tegillarca granosa</name>
    <name type="common">Malaysian cockle</name>
    <name type="synonym">Anadara granosa</name>
    <dbReference type="NCBI Taxonomy" id="220873"/>
    <lineage>
        <taxon>Eukaryota</taxon>
        <taxon>Metazoa</taxon>
        <taxon>Spiralia</taxon>
        <taxon>Lophotrochozoa</taxon>
        <taxon>Mollusca</taxon>
        <taxon>Bivalvia</taxon>
        <taxon>Autobranchia</taxon>
        <taxon>Pteriomorphia</taxon>
        <taxon>Arcoida</taxon>
        <taxon>Arcoidea</taxon>
        <taxon>Arcidae</taxon>
        <taxon>Tegillarca</taxon>
    </lineage>
</organism>
<gene>
    <name evidence="2" type="ORF">KUTeg_000506</name>
</gene>
<keyword evidence="1" id="KW-0812">Transmembrane</keyword>
<keyword evidence="1" id="KW-1133">Transmembrane helix</keyword>
<protein>
    <submittedName>
        <fullName evidence="2">Uncharacterized protein</fullName>
    </submittedName>
</protein>
<accession>A0ABQ9G249</accession>
<feature type="transmembrane region" description="Helical" evidence="1">
    <location>
        <begin position="63"/>
        <end position="90"/>
    </location>
</feature>
<evidence type="ECO:0000313" key="2">
    <source>
        <dbReference type="EMBL" id="KAJ8322035.1"/>
    </source>
</evidence>
<keyword evidence="1" id="KW-0472">Membrane</keyword>
<sequence>MDLPRYNIRGGLNNVKGGKMRIEYTQQIDDAITDAPLEETEGLSIQDELPDETHPTMETWPRVIGIAMIINGFFTAILGTLELFVLPLIVPPYDESKIIFSQKNCFGAGT</sequence>
<name>A0ABQ9G249_TEGGR</name>
<reference evidence="2 3" key="1">
    <citation type="submission" date="2022-12" db="EMBL/GenBank/DDBJ databases">
        <title>Chromosome-level genome of Tegillarca granosa.</title>
        <authorList>
            <person name="Kim J."/>
        </authorList>
    </citation>
    <scope>NUCLEOTIDE SEQUENCE [LARGE SCALE GENOMIC DNA]</scope>
    <source>
        <strain evidence="2">Teg-2019</strain>
        <tissue evidence="2">Adductor muscle</tissue>
    </source>
</reference>
<dbReference type="Proteomes" id="UP001217089">
    <property type="component" value="Unassembled WGS sequence"/>
</dbReference>
<evidence type="ECO:0000256" key="1">
    <source>
        <dbReference type="SAM" id="Phobius"/>
    </source>
</evidence>
<keyword evidence="3" id="KW-1185">Reference proteome</keyword>
<proteinExistence type="predicted"/>
<evidence type="ECO:0000313" key="3">
    <source>
        <dbReference type="Proteomes" id="UP001217089"/>
    </source>
</evidence>